<dbReference type="Gene3D" id="3.40.50.1390">
    <property type="entry name" value="Resolvase, N-terminal catalytic domain"/>
    <property type="match status" value="1"/>
</dbReference>
<dbReference type="RefSeq" id="WP_052218228.1">
    <property type="nucleotide sequence ID" value="NZ_LGTE01000013.1"/>
</dbReference>
<evidence type="ECO:0000259" key="2">
    <source>
        <dbReference type="PROSITE" id="PS51737"/>
    </source>
</evidence>
<feature type="domain" description="Recombinase" evidence="2">
    <location>
        <begin position="166"/>
        <end position="309"/>
    </location>
</feature>
<dbReference type="InterPro" id="IPR036162">
    <property type="entry name" value="Resolvase-like_N_sf"/>
</dbReference>
<dbReference type="PROSITE" id="PS51736">
    <property type="entry name" value="RECOMBINASES_3"/>
    <property type="match status" value="1"/>
</dbReference>
<dbReference type="InterPro" id="IPR011109">
    <property type="entry name" value="DNA_bind_recombinase_dom"/>
</dbReference>
<evidence type="ECO:0000259" key="1">
    <source>
        <dbReference type="PROSITE" id="PS51736"/>
    </source>
</evidence>
<organism evidence="3 4">
    <name type="scientific">Thermincola ferriacetica</name>
    <dbReference type="NCBI Taxonomy" id="281456"/>
    <lineage>
        <taxon>Bacteria</taxon>
        <taxon>Bacillati</taxon>
        <taxon>Bacillota</taxon>
        <taxon>Clostridia</taxon>
        <taxon>Eubacteriales</taxon>
        <taxon>Thermincolaceae</taxon>
        <taxon>Thermincola</taxon>
    </lineage>
</organism>
<dbReference type="EMBL" id="LGTE01000013">
    <property type="protein sequence ID" value="KNZ69405.1"/>
    <property type="molecule type" value="Genomic_DNA"/>
</dbReference>
<dbReference type="SMART" id="SM00857">
    <property type="entry name" value="Resolvase"/>
    <property type="match status" value="1"/>
</dbReference>
<dbReference type="PATRIC" id="fig|281456.6.peg.2146"/>
<dbReference type="InterPro" id="IPR006119">
    <property type="entry name" value="Resolv_N"/>
</dbReference>
<evidence type="ECO:0000313" key="3">
    <source>
        <dbReference type="EMBL" id="KNZ69405.1"/>
    </source>
</evidence>
<dbReference type="SUPFAM" id="SSF53041">
    <property type="entry name" value="Resolvase-like"/>
    <property type="match status" value="1"/>
</dbReference>
<dbReference type="GO" id="GO:0003677">
    <property type="term" value="F:DNA binding"/>
    <property type="evidence" value="ECO:0007669"/>
    <property type="project" value="InterPro"/>
</dbReference>
<dbReference type="PANTHER" id="PTHR30461">
    <property type="entry name" value="DNA-INVERTASE FROM LAMBDOID PROPHAGE"/>
    <property type="match status" value="1"/>
</dbReference>
<dbReference type="GO" id="GO:0000150">
    <property type="term" value="F:DNA strand exchange activity"/>
    <property type="evidence" value="ECO:0007669"/>
    <property type="project" value="InterPro"/>
</dbReference>
<dbReference type="AlphaFoldDB" id="A0A0L6W1L0"/>
<comment type="caution">
    <text evidence="3">The sequence shown here is derived from an EMBL/GenBank/DDBJ whole genome shotgun (WGS) entry which is preliminary data.</text>
</comment>
<proteinExistence type="predicted"/>
<dbReference type="InterPro" id="IPR025827">
    <property type="entry name" value="Zn_ribbon_recom_dom"/>
</dbReference>
<dbReference type="CDD" id="cd00338">
    <property type="entry name" value="Ser_Recombinase"/>
    <property type="match status" value="1"/>
</dbReference>
<feature type="domain" description="Resolvase/invertase-type recombinase catalytic" evidence="1">
    <location>
        <begin position="3"/>
        <end position="158"/>
    </location>
</feature>
<dbReference type="InterPro" id="IPR038109">
    <property type="entry name" value="DNA_bind_recomb_sf"/>
</dbReference>
<dbReference type="Gene3D" id="3.90.1750.20">
    <property type="entry name" value="Putative Large Serine Recombinase, Chain B, Domain 2"/>
    <property type="match status" value="1"/>
</dbReference>
<dbReference type="Pfam" id="PF00239">
    <property type="entry name" value="Resolvase"/>
    <property type="match status" value="1"/>
</dbReference>
<dbReference type="Proteomes" id="UP000037175">
    <property type="component" value="Unassembled WGS sequence"/>
</dbReference>
<evidence type="ECO:0000313" key="4">
    <source>
        <dbReference type="Proteomes" id="UP000037175"/>
    </source>
</evidence>
<name>A0A0L6W1L0_9FIRM</name>
<dbReference type="Pfam" id="PF07508">
    <property type="entry name" value="Recombinase"/>
    <property type="match status" value="1"/>
</dbReference>
<gene>
    <name evidence="3" type="ORF">Tfer_2044</name>
</gene>
<protein>
    <recommendedName>
        <fullName evidence="5">Resolvase domain-containing protein</fullName>
    </recommendedName>
</protein>
<dbReference type="InterPro" id="IPR050639">
    <property type="entry name" value="SSR_resolvase"/>
</dbReference>
<keyword evidence="4" id="KW-1185">Reference proteome</keyword>
<evidence type="ECO:0008006" key="5">
    <source>
        <dbReference type="Google" id="ProtNLM"/>
    </source>
</evidence>
<dbReference type="Pfam" id="PF13408">
    <property type="entry name" value="Zn_ribbon_recom"/>
    <property type="match status" value="1"/>
</dbReference>
<sequence>MKHAAILARVSTEDQVEGTSLETQVESCLAEAKRRGYIVLPSDIYREDGYSGALAIDKRPILHQLWEKYQNGEYDAIFVYRQDRLSRSLAVFAALRDEALKVRRCGTKGDGFIFVQGGFEDTPEGRLQSNILGSFAEYEREVIRIRTITGKKKVARQGKYAGGAQLFGYKWNRETQKWEIREDEAKIVRLIFNWYVYGDGKSGPMGMVRIAERLNQLGVPTPSQARGTRRGKDSTHWTDTTVRSILTHTAYVGTNYFWRGGGVAVTPEVVEKMKDAETDGWYEVEFPPIVDKLLWEKAQEKRAGSRGGFNRKRPKPLLAGRIRCGVCGAPYGDAYYNKGATLVFKCYGRTKLYHQDGSPRCTSPILYGEALTEEVKRRVIELLHRPEQLRQAIEEYVRTLERRKEELETLLLPVTEQLTKIQEKQRRLADAYIDGMLPPEEYNRRKMELQEQERAVKSRYEQYWPELDTLKKLEQSVEALKHAIAEEQFDALYQPHDSTVTEELAFAAVKDRTHLTVGFPQKTLTWEELLDRLQITLWVYQDRVEVRGIVPIEDIANLEYCWN</sequence>
<reference evidence="4" key="1">
    <citation type="submission" date="2015-07" db="EMBL/GenBank/DDBJ databases">
        <title>Complete Genome of Thermincola ferriacetica strain Z-0001T.</title>
        <authorList>
            <person name="Lusk B."/>
            <person name="Badalamenti J.P."/>
            <person name="Parameswaran P."/>
            <person name="Bond D.R."/>
            <person name="Torres C.I."/>
        </authorList>
    </citation>
    <scope>NUCLEOTIDE SEQUENCE [LARGE SCALE GENOMIC DNA]</scope>
    <source>
        <strain evidence="4">Z-0001</strain>
    </source>
</reference>
<dbReference type="PROSITE" id="PS51737">
    <property type="entry name" value="RECOMBINASE_DNA_BIND"/>
    <property type="match status" value="1"/>
</dbReference>
<accession>A0A0L6W1L0</accession>
<dbReference type="PANTHER" id="PTHR30461:SF23">
    <property type="entry name" value="DNA RECOMBINASE-RELATED"/>
    <property type="match status" value="1"/>
</dbReference>